<keyword evidence="1" id="KW-0732">Signal</keyword>
<dbReference type="AlphaFoldDB" id="A0A6G0Z0V7"/>
<reference evidence="2 3" key="1">
    <citation type="submission" date="2019-08" db="EMBL/GenBank/DDBJ databases">
        <title>Whole genome of Aphis craccivora.</title>
        <authorList>
            <person name="Voronova N.V."/>
            <person name="Shulinski R.S."/>
            <person name="Bandarenka Y.V."/>
            <person name="Zhorov D.G."/>
            <person name="Warner D."/>
        </authorList>
    </citation>
    <scope>NUCLEOTIDE SEQUENCE [LARGE SCALE GENOMIC DNA]</scope>
    <source>
        <strain evidence="2">180601</strain>
        <tissue evidence="2">Whole Body</tissue>
    </source>
</reference>
<sequence>MMCVCFFLCLCTAYIVEIILQSISNFEGGFRCKNEYPWCIIEVKSKHFPTVFKKIGKTKNKMTEKREFLRKTSFRLNQFCFMVVIQKLITVKT</sequence>
<evidence type="ECO:0000313" key="3">
    <source>
        <dbReference type="Proteomes" id="UP000478052"/>
    </source>
</evidence>
<accession>A0A6G0Z0V7</accession>
<name>A0A6G0Z0V7_APHCR</name>
<keyword evidence="3" id="KW-1185">Reference proteome</keyword>
<dbReference type="OrthoDB" id="21128at2759"/>
<evidence type="ECO:0000313" key="2">
    <source>
        <dbReference type="EMBL" id="KAF0764161.1"/>
    </source>
</evidence>
<comment type="caution">
    <text evidence="2">The sequence shown here is derived from an EMBL/GenBank/DDBJ whole genome shotgun (WGS) entry which is preliminary data.</text>
</comment>
<protein>
    <recommendedName>
        <fullName evidence="4">Secreted protein</fullName>
    </recommendedName>
</protein>
<organism evidence="2 3">
    <name type="scientific">Aphis craccivora</name>
    <name type="common">Cowpea aphid</name>
    <dbReference type="NCBI Taxonomy" id="307492"/>
    <lineage>
        <taxon>Eukaryota</taxon>
        <taxon>Metazoa</taxon>
        <taxon>Ecdysozoa</taxon>
        <taxon>Arthropoda</taxon>
        <taxon>Hexapoda</taxon>
        <taxon>Insecta</taxon>
        <taxon>Pterygota</taxon>
        <taxon>Neoptera</taxon>
        <taxon>Paraneoptera</taxon>
        <taxon>Hemiptera</taxon>
        <taxon>Sternorrhyncha</taxon>
        <taxon>Aphidomorpha</taxon>
        <taxon>Aphidoidea</taxon>
        <taxon>Aphididae</taxon>
        <taxon>Aphidini</taxon>
        <taxon>Aphis</taxon>
        <taxon>Aphis</taxon>
    </lineage>
</organism>
<dbReference type="Proteomes" id="UP000478052">
    <property type="component" value="Unassembled WGS sequence"/>
</dbReference>
<dbReference type="EMBL" id="VUJU01001705">
    <property type="protein sequence ID" value="KAF0764161.1"/>
    <property type="molecule type" value="Genomic_DNA"/>
</dbReference>
<gene>
    <name evidence="2" type="ORF">FWK35_00020499</name>
</gene>
<feature type="chain" id="PRO_5026163357" description="Secreted protein" evidence="1">
    <location>
        <begin position="19"/>
        <end position="93"/>
    </location>
</feature>
<evidence type="ECO:0000256" key="1">
    <source>
        <dbReference type="SAM" id="SignalP"/>
    </source>
</evidence>
<evidence type="ECO:0008006" key="4">
    <source>
        <dbReference type="Google" id="ProtNLM"/>
    </source>
</evidence>
<feature type="signal peptide" evidence="1">
    <location>
        <begin position="1"/>
        <end position="18"/>
    </location>
</feature>
<proteinExistence type="predicted"/>